<dbReference type="GO" id="GO:0003676">
    <property type="term" value="F:nucleic acid binding"/>
    <property type="evidence" value="ECO:0007669"/>
    <property type="project" value="InterPro"/>
</dbReference>
<dbReference type="Proteomes" id="UP000183995">
    <property type="component" value="Unassembled WGS sequence"/>
</dbReference>
<dbReference type="EMBL" id="FQXV01000022">
    <property type="protein sequence ID" value="SHI23728.1"/>
    <property type="molecule type" value="Genomic_DNA"/>
</dbReference>
<proteinExistence type="predicted"/>
<dbReference type="InterPro" id="IPR011856">
    <property type="entry name" value="tRNA_endonuc-like_dom_sf"/>
</dbReference>
<dbReference type="STRING" id="1123282.SAMN02745823_03755"/>
<dbReference type="InterPro" id="IPR014883">
    <property type="entry name" value="VRR_NUC"/>
</dbReference>
<dbReference type="Pfam" id="PF08774">
    <property type="entry name" value="VRR_NUC"/>
    <property type="match status" value="1"/>
</dbReference>
<evidence type="ECO:0000313" key="7">
    <source>
        <dbReference type="Proteomes" id="UP000183995"/>
    </source>
</evidence>
<keyword evidence="7" id="KW-1185">Reference proteome</keyword>
<dbReference type="OrthoDB" id="9793683at2"/>
<dbReference type="GO" id="GO:0016788">
    <property type="term" value="F:hydrolase activity, acting on ester bonds"/>
    <property type="evidence" value="ECO:0007669"/>
    <property type="project" value="InterPro"/>
</dbReference>
<evidence type="ECO:0000313" key="6">
    <source>
        <dbReference type="EMBL" id="SHI24415.1"/>
    </source>
</evidence>
<evidence type="ECO:0000313" key="5">
    <source>
        <dbReference type="EMBL" id="SHI23728.1"/>
    </source>
</evidence>
<reference evidence="5 7" key="1">
    <citation type="submission" date="2016-11" db="EMBL/GenBank/DDBJ databases">
        <authorList>
            <person name="Jaros S."/>
            <person name="Januszkiewicz K."/>
            <person name="Wedrychowicz H."/>
        </authorList>
    </citation>
    <scope>NUCLEOTIDE SEQUENCE [LARGE SCALE GENOMIC DNA]</scope>
    <source>
        <strain evidence="5 7">DSM 10068</strain>
    </source>
</reference>
<evidence type="ECO:0000256" key="1">
    <source>
        <dbReference type="ARBA" id="ARBA00001946"/>
    </source>
</evidence>
<dbReference type="RefSeq" id="WP_073083030.1">
    <property type="nucleotide sequence ID" value="NZ_FQXV01000022.1"/>
</dbReference>
<comment type="cofactor">
    <cofactor evidence="1">
        <name>Mg(2+)</name>
        <dbReference type="ChEBI" id="CHEBI:18420"/>
    </cofactor>
</comment>
<accession>A0A1M5ZHV0</accession>
<name>A0A1M5ZHV0_9FIRM</name>
<dbReference type="EMBL" id="FQXV01000024">
    <property type="protein sequence ID" value="SHI24415.1"/>
    <property type="molecule type" value="Genomic_DNA"/>
</dbReference>
<dbReference type="AlphaFoldDB" id="A0A1M5ZHV0"/>
<evidence type="ECO:0000259" key="4">
    <source>
        <dbReference type="Pfam" id="PF08774"/>
    </source>
</evidence>
<protein>
    <submittedName>
        <fullName evidence="5">VRR-NUC domain-containing protein</fullName>
    </submittedName>
</protein>
<evidence type="ECO:0000256" key="2">
    <source>
        <dbReference type="ARBA" id="ARBA00022722"/>
    </source>
</evidence>
<dbReference type="Gene3D" id="3.40.1350.10">
    <property type="match status" value="1"/>
</dbReference>
<organism evidence="5 7">
    <name type="scientific">Sporobacter termitidis DSM 10068</name>
    <dbReference type="NCBI Taxonomy" id="1123282"/>
    <lineage>
        <taxon>Bacteria</taxon>
        <taxon>Bacillati</taxon>
        <taxon>Bacillota</taxon>
        <taxon>Clostridia</taxon>
        <taxon>Eubacteriales</taxon>
        <taxon>Oscillospiraceae</taxon>
        <taxon>Sporobacter</taxon>
    </lineage>
</organism>
<evidence type="ECO:0000256" key="3">
    <source>
        <dbReference type="ARBA" id="ARBA00022801"/>
    </source>
</evidence>
<sequence>MKELIPLESEEQQSLFQWADVMSCRYPEMRMLYHVPNGGYRNKSEAARLTAEGVRRGVPDVCLPVARGDYHGLYIELKRRKNSVVSEDQRRWINSLLEQGYQAQVCYGWIEAKEAVLKYLKGQAT</sequence>
<feature type="domain" description="VRR-NUC" evidence="4">
    <location>
        <begin position="31"/>
        <end position="108"/>
    </location>
</feature>
<keyword evidence="2" id="KW-0540">Nuclease</keyword>
<gene>
    <name evidence="5" type="ORF">SAMN02745823_03755</name>
    <name evidence="6" type="ORF">SAMN02745823_03833</name>
</gene>
<dbReference type="GO" id="GO:0004518">
    <property type="term" value="F:nuclease activity"/>
    <property type="evidence" value="ECO:0007669"/>
    <property type="project" value="UniProtKB-KW"/>
</dbReference>
<keyword evidence="3" id="KW-0378">Hydrolase</keyword>